<dbReference type="AlphaFoldDB" id="A0A0D0B7C7"/>
<dbReference type="InParanoid" id="A0A0D0B7C7"/>
<evidence type="ECO:0000313" key="2">
    <source>
        <dbReference type="Proteomes" id="UP000054485"/>
    </source>
</evidence>
<name>A0A0D0B7C7_9AGAM</name>
<protein>
    <submittedName>
        <fullName evidence="1">Unplaced genomic scaffold CY34scaffold_110, whole genome shotgun sequence</fullName>
    </submittedName>
</protein>
<dbReference type="HOGENOM" id="CLU_1759989_0_0_1"/>
<proteinExistence type="predicted"/>
<dbReference type="Proteomes" id="UP000054485">
    <property type="component" value="Unassembled WGS sequence"/>
</dbReference>
<accession>A0A0D0B7C7</accession>
<evidence type="ECO:0000313" key="1">
    <source>
        <dbReference type="EMBL" id="KIK42347.1"/>
    </source>
</evidence>
<organism evidence="1 2">
    <name type="scientific">Suillus luteus UH-Slu-Lm8-n1</name>
    <dbReference type="NCBI Taxonomy" id="930992"/>
    <lineage>
        <taxon>Eukaryota</taxon>
        <taxon>Fungi</taxon>
        <taxon>Dikarya</taxon>
        <taxon>Basidiomycota</taxon>
        <taxon>Agaricomycotina</taxon>
        <taxon>Agaricomycetes</taxon>
        <taxon>Agaricomycetidae</taxon>
        <taxon>Boletales</taxon>
        <taxon>Suillineae</taxon>
        <taxon>Suillaceae</taxon>
        <taxon>Suillus</taxon>
    </lineage>
</organism>
<reference evidence="1 2" key="1">
    <citation type="submission" date="2014-04" db="EMBL/GenBank/DDBJ databases">
        <authorList>
            <consortium name="DOE Joint Genome Institute"/>
            <person name="Kuo A."/>
            <person name="Ruytinx J."/>
            <person name="Rineau F."/>
            <person name="Colpaert J."/>
            <person name="Kohler A."/>
            <person name="Nagy L.G."/>
            <person name="Floudas D."/>
            <person name="Copeland A."/>
            <person name="Barry K.W."/>
            <person name="Cichocki N."/>
            <person name="Veneault-Fourrey C."/>
            <person name="LaButti K."/>
            <person name="Lindquist E.A."/>
            <person name="Lipzen A."/>
            <person name="Lundell T."/>
            <person name="Morin E."/>
            <person name="Murat C."/>
            <person name="Sun H."/>
            <person name="Tunlid A."/>
            <person name="Henrissat B."/>
            <person name="Grigoriev I.V."/>
            <person name="Hibbett D.S."/>
            <person name="Martin F."/>
            <person name="Nordberg H.P."/>
            <person name="Cantor M.N."/>
            <person name="Hua S.X."/>
        </authorList>
    </citation>
    <scope>NUCLEOTIDE SEQUENCE [LARGE SCALE GENOMIC DNA]</scope>
    <source>
        <strain evidence="1 2">UH-Slu-Lm8-n1</strain>
    </source>
</reference>
<sequence length="148" mass="16715">MLQPTITVLVKTTGNCYFAEKSSRRRSSNSISRSIHLPSTSWIQHETELSGKYCLQLLHNHSYIIPWVLLGGVSWPFWCGRRPATVVAEDKIKKMCTTVLCTALYTASQFEFSRYTASSPPQAQLIVSFRSSVGQRQNCILQSSRLNV</sequence>
<dbReference type="EMBL" id="KN835241">
    <property type="protein sequence ID" value="KIK42347.1"/>
    <property type="molecule type" value="Genomic_DNA"/>
</dbReference>
<reference evidence="2" key="2">
    <citation type="submission" date="2015-01" db="EMBL/GenBank/DDBJ databases">
        <title>Evolutionary Origins and Diversification of the Mycorrhizal Mutualists.</title>
        <authorList>
            <consortium name="DOE Joint Genome Institute"/>
            <consortium name="Mycorrhizal Genomics Consortium"/>
            <person name="Kohler A."/>
            <person name="Kuo A."/>
            <person name="Nagy L.G."/>
            <person name="Floudas D."/>
            <person name="Copeland A."/>
            <person name="Barry K.W."/>
            <person name="Cichocki N."/>
            <person name="Veneault-Fourrey C."/>
            <person name="LaButti K."/>
            <person name="Lindquist E.A."/>
            <person name="Lipzen A."/>
            <person name="Lundell T."/>
            <person name="Morin E."/>
            <person name="Murat C."/>
            <person name="Riley R."/>
            <person name="Ohm R."/>
            <person name="Sun H."/>
            <person name="Tunlid A."/>
            <person name="Henrissat B."/>
            <person name="Grigoriev I.V."/>
            <person name="Hibbett D.S."/>
            <person name="Martin F."/>
        </authorList>
    </citation>
    <scope>NUCLEOTIDE SEQUENCE [LARGE SCALE GENOMIC DNA]</scope>
    <source>
        <strain evidence="2">UH-Slu-Lm8-n1</strain>
    </source>
</reference>
<gene>
    <name evidence="1" type="ORF">CY34DRAFT_805006</name>
</gene>
<keyword evidence="2" id="KW-1185">Reference proteome</keyword>